<accession>A0A854E6A8</accession>
<evidence type="ECO:0000256" key="1">
    <source>
        <dbReference type="SAM" id="MobiDB-lite"/>
    </source>
</evidence>
<evidence type="ECO:0000313" key="2">
    <source>
        <dbReference type="EMBL" id="QTB61117.1"/>
    </source>
</evidence>
<dbReference type="AlphaFoldDB" id="A0A854E6A8"/>
<protein>
    <submittedName>
        <fullName evidence="2">H-protein</fullName>
    </submittedName>
</protein>
<gene>
    <name evidence="2" type="ORF">J3D99_24960</name>
</gene>
<organism evidence="2">
    <name type="scientific">Burkholderia pseudomallei</name>
    <name type="common">Pseudomonas pseudomallei</name>
    <dbReference type="NCBI Taxonomy" id="28450"/>
    <lineage>
        <taxon>Bacteria</taxon>
        <taxon>Pseudomonadati</taxon>
        <taxon>Pseudomonadota</taxon>
        <taxon>Betaproteobacteria</taxon>
        <taxon>Burkholderiales</taxon>
        <taxon>Burkholderiaceae</taxon>
        <taxon>Burkholderia</taxon>
        <taxon>pseudomallei group</taxon>
    </lineage>
</organism>
<reference evidence="2" key="1">
    <citation type="submission" date="2021-03" db="EMBL/GenBank/DDBJ databases">
        <title>Complete genome of Burkholderia pseudomallei_VBP364.</title>
        <authorList>
            <person name="Balaji V."/>
            <person name="Yamuna B."/>
            <person name="Monisha P."/>
        </authorList>
    </citation>
    <scope>NUCLEOTIDE SEQUENCE</scope>
    <source>
        <strain evidence="2">VBP364</strain>
    </source>
</reference>
<sequence>MILRPIMPIGEGPRASAGKGLDESEDRWGHAGGDLAHDDGKPMAAAPANGAGRTRMRCRNGAAQCVPAVENGGKRQKAREDAATRPLGMRGRAFAALRHRCRANADSFT</sequence>
<dbReference type="EMBL" id="CP071754">
    <property type="protein sequence ID" value="QTB61117.1"/>
    <property type="molecule type" value="Genomic_DNA"/>
</dbReference>
<name>A0A854E6A8_BURPE</name>
<feature type="compositionally biased region" description="Basic and acidic residues" evidence="1">
    <location>
        <begin position="20"/>
        <end position="41"/>
    </location>
</feature>
<dbReference type="RefSeq" id="WP_043275774.1">
    <property type="nucleotide sequence ID" value="NZ_CP071755.2"/>
</dbReference>
<feature type="region of interest" description="Disordered" evidence="1">
    <location>
        <begin position="1"/>
        <end position="53"/>
    </location>
</feature>
<proteinExistence type="predicted"/>